<feature type="region of interest" description="Disordered" evidence="1">
    <location>
        <begin position="1"/>
        <end position="21"/>
    </location>
</feature>
<evidence type="ECO:0000256" key="1">
    <source>
        <dbReference type="SAM" id="MobiDB-lite"/>
    </source>
</evidence>
<comment type="caution">
    <text evidence="2">The sequence shown here is derived from an EMBL/GenBank/DDBJ whole genome shotgun (WGS) entry which is preliminary data.</text>
</comment>
<dbReference type="AlphaFoldDB" id="A0AAV0MDP5"/>
<name>A0AAV0MDP5_9ROSI</name>
<gene>
    <name evidence="2" type="ORF">LITE_LOCUS28282</name>
</gene>
<accession>A0AAV0MDP5</accession>
<keyword evidence="3" id="KW-1185">Reference proteome</keyword>
<protein>
    <submittedName>
        <fullName evidence="2">Uncharacterized protein</fullName>
    </submittedName>
</protein>
<organism evidence="2 3">
    <name type="scientific">Linum tenue</name>
    <dbReference type="NCBI Taxonomy" id="586396"/>
    <lineage>
        <taxon>Eukaryota</taxon>
        <taxon>Viridiplantae</taxon>
        <taxon>Streptophyta</taxon>
        <taxon>Embryophyta</taxon>
        <taxon>Tracheophyta</taxon>
        <taxon>Spermatophyta</taxon>
        <taxon>Magnoliopsida</taxon>
        <taxon>eudicotyledons</taxon>
        <taxon>Gunneridae</taxon>
        <taxon>Pentapetalae</taxon>
        <taxon>rosids</taxon>
        <taxon>fabids</taxon>
        <taxon>Malpighiales</taxon>
        <taxon>Linaceae</taxon>
        <taxon>Linum</taxon>
    </lineage>
</organism>
<feature type="compositionally biased region" description="Pro residues" evidence="1">
    <location>
        <begin position="1"/>
        <end position="10"/>
    </location>
</feature>
<proteinExistence type="predicted"/>
<dbReference type="Proteomes" id="UP001154282">
    <property type="component" value="Unassembled WGS sequence"/>
</dbReference>
<sequence>MQQPPPPAAPPAASNRRRANAVSLRLCPPASREKLERNDAPPVTGGAYDFERATSSLAGKLMSSPKKVTIVETGKERRKKVGGERRSR</sequence>
<reference evidence="2" key="1">
    <citation type="submission" date="2022-08" db="EMBL/GenBank/DDBJ databases">
        <authorList>
            <person name="Gutierrez-Valencia J."/>
        </authorList>
    </citation>
    <scope>NUCLEOTIDE SEQUENCE</scope>
</reference>
<dbReference type="EMBL" id="CAMGYJ010000007">
    <property type="protein sequence ID" value="CAI0444867.1"/>
    <property type="molecule type" value="Genomic_DNA"/>
</dbReference>
<evidence type="ECO:0000313" key="3">
    <source>
        <dbReference type="Proteomes" id="UP001154282"/>
    </source>
</evidence>
<evidence type="ECO:0000313" key="2">
    <source>
        <dbReference type="EMBL" id="CAI0444867.1"/>
    </source>
</evidence>